<feature type="domain" description="Bromo" evidence="6">
    <location>
        <begin position="211"/>
        <end position="283"/>
    </location>
</feature>
<feature type="compositionally biased region" description="Polar residues" evidence="5">
    <location>
        <begin position="181"/>
        <end position="193"/>
    </location>
</feature>
<evidence type="ECO:0000256" key="5">
    <source>
        <dbReference type="SAM" id="MobiDB-lite"/>
    </source>
</evidence>
<dbReference type="InterPro" id="IPR038336">
    <property type="entry name" value="NET_sf"/>
</dbReference>
<dbReference type="Proteomes" id="UP001443914">
    <property type="component" value="Unassembled WGS sequence"/>
</dbReference>
<dbReference type="PROSITE" id="PS51525">
    <property type="entry name" value="NET"/>
    <property type="match status" value="1"/>
</dbReference>
<feature type="region of interest" description="Disordered" evidence="5">
    <location>
        <begin position="508"/>
        <end position="604"/>
    </location>
</feature>
<dbReference type="SUPFAM" id="SSF47370">
    <property type="entry name" value="Bromodomain"/>
    <property type="match status" value="1"/>
</dbReference>
<evidence type="ECO:0000256" key="4">
    <source>
        <dbReference type="PROSITE-ProRule" id="PRU00035"/>
    </source>
</evidence>
<feature type="region of interest" description="Disordered" evidence="5">
    <location>
        <begin position="376"/>
        <end position="407"/>
    </location>
</feature>
<feature type="region of interest" description="Disordered" evidence="5">
    <location>
        <begin position="15"/>
        <end position="67"/>
    </location>
</feature>
<feature type="compositionally biased region" description="Gly residues" evidence="5">
    <location>
        <begin position="514"/>
        <end position="524"/>
    </location>
</feature>
<feature type="compositionally biased region" description="Polar residues" evidence="5">
    <location>
        <begin position="26"/>
        <end position="38"/>
    </location>
</feature>
<name>A0AAW1ILN9_SAPOF</name>
<dbReference type="PROSITE" id="PS50014">
    <property type="entry name" value="BROMODOMAIN_2"/>
    <property type="match status" value="1"/>
</dbReference>
<dbReference type="PANTHER" id="PTHR45926">
    <property type="entry name" value="OSJNBA0053K19.4 PROTEIN"/>
    <property type="match status" value="1"/>
</dbReference>
<feature type="compositionally biased region" description="Low complexity" evidence="5">
    <location>
        <begin position="560"/>
        <end position="586"/>
    </location>
</feature>
<keyword evidence="3" id="KW-0804">Transcription</keyword>
<dbReference type="SMART" id="SM00297">
    <property type="entry name" value="BROMO"/>
    <property type="match status" value="1"/>
</dbReference>
<evidence type="ECO:0000313" key="9">
    <source>
        <dbReference type="Proteomes" id="UP001443914"/>
    </source>
</evidence>
<proteinExistence type="predicted"/>
<evidence type="ECO:0000259" key="7">
    <source>
        <dbReference type="PROSITE" id="PS51525"/>
    </source>
</evidence>
<feature type="compositionally biased region" description="Low complexity" evidence="5">
    <location>
        <begin position="54"/>
        <end position="67"/>
    </location>
</feature>
<dbReference type="EMBL" id="JBDFQZ010000009">
    <property type="protein sequence ID" value="KAK9690569.1"/>
    <property type="molecule type" value="Genomic_DNA"/>
</dbReference>
<gene>
    <name evidence="8" type="ORF">RND81_09G138100</name>
</gene>
<protein>
    <submittedName>
        <fullName evidence="8">Uncharacterized protein</fullName>
    </submittedName>
</protein>
<organism evidence="8 9">
    <name type="scientific">Saponaria officinalis</name>
    <name type="common">Common soapwort</name>
    <name type="synonym">Lychnis saponaria</name>
    <dbReference type="NCBI Taxonomy" id="3572"/>
    <lineage>
        <taxon>Eukaryota</taxon>
        <taxon>Viridiplantae</taxon>
        <taxon>Streptophyta</taxon>
        <taxon>Embryophyta</taxon>
        <taxon>Tracheophyta</taxon>
        <taxon>Spermatophyta</taxon>
        <taxon>Magnoliopsida</taxon>
        <taxon>eudicotyledons</taxon>
        <taxon>Gunneridae</taxon>
        <taxon>Pentapetalae</taxon>
        <taxon>Caryophyllales</taxon>
        <taxon>Caryophyllaceae</taxon>
        <taxon>Caryophylleae</taxon>
        <taxon>Saponaria</taxon>
    </lineage>
</organism>
<reference evidence="8" key="1">
    <citation type="submission" date="2024-03" db="EMBL/GenBank/DDBJ databases">
        <title>WGS assembly of Saponaria officinalis var. Norfolk2.</title>
        <authorList>
            <person name="Jenkins J."/>
            <person name="Shu S."/>
            <person name="Grimwood J."/>
            <person name="Barry K."/>
            <person name="Goodstein D."/>
            <person name="Schmutz J."/>
            <person name="Leebens-Mack J."/>
            <person name="Osbourn A."/>
        </authorList>
    </citation>
    <scope>NUCLEOTIDE SEQUENCE [LARGE SCALE GENOMIC DNA]</scope>
    <source>
        <strain evidence="8">JIC</strain>
    </source>
</reference>
<dbReference type="Gene3D" id="1.20.920.10">
    <property type="entry name" value="Bromodomain-like"/>
    <property type="match status" value="1"/>
</dbReference>
<keyword evidence="2 4" id="KW-0103">Bromodomain</keyword>
<feature type="compositionally biased region" description="Acidic residues" evidence="5">
    <location>
        <begin position="525"/>
        <end position="534"/>
    </location>
</feature>
<feature type="compositionally biased region" description="Low complexity" evidence="5">
    <location>
        <begin position="15"/>
        <end position="25"/>
    </location>
</feature>
<dbReference type="Gene3D" id="1.20.1270.220">
    <property type="match status" value="1"/>
</dbReference>
<dbReference type="Pfam" id="PF17035">
    <property type="entry name" value="BET"/>
    <property type="match status" value="1"/>
</dbReference>
<dbReference type="AlphaFoldDB" id="A0AAW1ILN9"/>
<dbReference type="InterPro" id="IPR027353">
    <property type="entry name" value="NET_dom"/>
</dbReference>
<comment type="caution">
    <text evidence="8">The sequence shown here is derived from an EMBL/GenBank/DDBJ whole genome shotgun (WGS) entry which is preliminary data.</text>
</comment>
<accession>A0AAW1ILN9</accession>
<keyword evidence="1" id="KW-0805">Transcription regulation</keyword>
<dbReference type="Pfam" id="PF00439">
    <property type="entry name" value="Bromodomain"/>
    <property type="match status" value="1"/>
</dbReference>
<keyword evidence="9" id="KW-1185">Reference proteome</keyword>
<feature type="domain" description="NET" evidence="7">
    <location>
        <begin position="395"/>
        <end position="476"/>
    </location>
</feature>
<dbReference type="InterPro" id="IPR036427">
    <property type="entry name" value="Bromodomain-like_sf"/>
</dbReference>
<feature type="region of interest" description="Disordered" evidence="5">
    <location>
        <begin position="83"/>
        <end position="109"/>
    </location>
</feature>
<feature type="compositionally biased region" description="Polar residues" evidence="5">
    <location>
        <begin position="92"/>
        <end position="101"/>
    </location>
</feature>
<evidence type="ECO:0000313" key="8">
    <source>
        <dbReference type="EMBL" id="KAK9690569.1"/>
    </source>
</evidence>
<sequence>MAVVLSRNDINCSTTTATTTTTTSSFNRQHQSSLNNRNFMGKFPFTNPNPNPNPNFNNNNNNNINFNHSYSRKQISHQIKNGGVDEFKSDDTPSFNHQNHNSNRRDSSSVDVAGVSFSHYISFDISAHSKADLRKLKSQLMSELDRVRNLSSQIESGDINNTANNNNQIASKRRLSPFPPNNGSNKKQQQQPYVASSHVMKMCGTVLKKLSNQKAGIWFTSPVDAVGMGLHDYHTVIDRPMDLGTIKDRLDKGFYDTPEEFASDVRLTFNNALRYNPKGHEVNTFAGQYLALFERWFPPILAKFDTEKRLHLSQITPKVVEDDVQGSSWSKFPSPEVPKMVNSVKIPESKPPTPPSPVAVTVAVAPEPVAPVAMPVVERSGGGRGRKSEGKLPKPKAKDPNKREMSMEEKHKLGAGLQGLPEEKMVQVIQIIRKRNGNLTQEGDEIELDIEAVDTETLWELDRLVTNYKKMVSKIKRQALMGPQSNNVGDFDDTNQVGMSDMMMVDMSSKAKKGGGGGGGGGGDVGEEDVDIGDEMPVNNFPPLEIDKDDDKQQGGGSSSSGTSSSSGSDDSSSSDSESGSSSGSDSDVDDAQSRDNESKNFHQ</sequence>
<evidence type="ECO:0000256" key="1">
    <source>
        <dbReference type="ARBA" id="ARBA00023015"/>
    </source>
</evidence>
<evidence type="ECO:0000256" key="3">
    <source>
        <dbReference type="ARBA" id="ARBA00023163"/>
    </source>
</evidence>
<feature type="region of interest" description="Disordered" evidence="5">
    <location>
        <begin position="155"/>
        <end position="193"/>
    </location>
</feature>
<dbReference type="PRINTS" id="PR00503">
    <property type="entry name" value="BROMODOMAIN"/>
</dbReference>
<feature type="compositionally biased region" description="Basic and acidic residues" evidence="5">
    <location>
        <begin position="592"/>
        <end position="604"/>
    </location>
</feature>
<evidence type="ECO:0000256" key="2">
    <source>
        <dbReference type="ARBA" id="ARBA00023117"/>
    </source>
</evidence>
<evidence type="ECO:0000259" key="6">
    <source>
        <dbReference type="PROSITE" id="PS50014"/>
    </source>
</evidence>
<dbReference type="InterPro" id="IPR001487">
    <property type="entry name" value="Bromodomain"/>
</dbReference>
<feature type="compositionally biased region" description="Basic and acidic residues" evidence="5">
    <location>
        <begin position="386"/>
        <end position="407"/>
    </location>
</feature>